<dbReference type="AlphaFoldDB" id="A0A9P7JPJ3"/>
<evidence type="ECO:0000313" key="2">
    <source>
        <dbReference type="Proteomes" id="UP000823399"/>
    </source>
</evidence>
<comment type="caution">
    <text evidence="1">The sequence shown here is derived from an EMBL/GenBank/DDBJ whole genome shotgun (WGS) entry which is preliminary data.</text>
</comment>
<sequence length="232" mass="25796">MAGYSFIIALVAELQLRYTQRRSTIFATQQGHLRTHRQDVLHIEASSRARSYDSFPGSMRVCIIIERLLPEEPSFGSFGLKLSLDGMATWRSGTPEQPSPPSLKWASSLVPKVLGQIKGLYLVEFGYLLNVYPDNLSDLMRTPSFVQSPEHTAAHLGRQAHAIGSSPMFGMPEKRLRPCAMYFVTITSTDAYGTNAELPTKGNISLHGFDNSWASIAVWMHDVQAQVMGYLS</sequence>
<evidence type="ECO:0000313" key="1">
    <source>
        <dbReference type="EMBL" id="KAG2095140.1"/>
    </source>
</evidence>
<protein>
    <submittedName>
        <fullName evidence="1">Uncharacterized protein</fullName>
    </submittedName>
</protein>
<accession>A0A9P7JPJ3</accession>
<dbReference type="EMBL" id="JABBWM010000076">
    <property type="protein sequence ID" value="KAG2095140.1"/>
    <property type="molecule type" value="Genomic_DNA"/>
</dbReference>
<keyword evidence="2" id="KW-1185">Reference proteome</keyword>
<dbReference type="Proteomes" id="UP000823399">
    <property type="component" value="Unassembled WGS sequence"/>
</dbReference>
<reference evidence="1" key="1">
    <citation type="journal article" date="2020" name="New Phytol.">
        <title>Comparative genomics reveals dynamic genome evolution in host specialist ectomycorrhizal fungi.</title>
        <authorList>
            <person name="Lofgren L.A."/>
            <person name="Nguyen N.H."/>
            <person name="Vilgalys R."/>
            <person name="Ruytinx J."/>
            <person name="Liao H.L."/>
            <person name="Branco S."/>
            <person name="Kuo A."/>
            <person name="LaButti K."/>
            <person name="Lipzen A."/>
            <person name="Andreopoulos W."/>
            <person name="Pangilinan J."/>
            <person name="Riley R."/>
            <person name="Hundley H."/>
            <person name="Na H."/>
            <person name="Barry K."/>
            <person name="Grigoriev I.V."/>
            <person name="Stajich J.E."/>
            <person name="Kennedy P.G."/>
        </authorList>
    </citation>
    <scope>NUCLEOTIDE SEQUENCE</scope>
    <source>
        <strain evidence="1">FC423</strain>
    </source>
</reference>
<dbReference type="RefSeq" id="XP_041287758.1">
    <property type="nucleotide sequence ID" value="XM_041434192.1"/>
</dbReference>
<gene>
    <name evidence="1" type="ORF">F5147DRAFT_657019</name>
</gene>
<dbReference type="GeneID" id="64696451"/>
<name>A0A9P7JPJ3_9AGAM</name>
<proteinExistence type="predicted"/>
<organism evidence="1 2">
    <name type="scientific">Suillus discolor</name>
    <dbReference type="NCBI Taxonomy" id="1912936"/>
    <lineage>
        <taxon>Eukaryota</taxon>
        <taxon>Fungi</taxon>
        <taxon>Dikarya</taxon>
        <taxon>Basidiomycota</taxon>
        <taxon>Agaricomycotina</taxon>
        <taxon>Agaricomycetes</taxon>
        <taxon>Agaricomycetidae</taxon>
        <taxon>Boletales</taxon>
        <taxon>Suillineae</taxon>
        <taxon>Suillaceae</taxon>
        <taxon>Suillus</taxon>
    </lineage>
</organism>